<comment type="similarity">
    <text evidence="2 6">Belongs to the FPP/GGPP synthase family.</text>
</comment>
<sequence length="330" mass="37048">MHTTEHKQLSTLIEEGLSALNLPDTPGLLYDPVRYTLDLPGKRVRPFLTLTGCGIAGGEPQEALSAAIALELLHNFTLLHDDIMDAAETRRGEDSVYKKWDANTAILAGDAMYAKAFKQLQYYGRNRNYSKEQYAQIIDIFLDSAESVCEGQAYDLDFEDRIKVSLDEYLHMIEGKTAALISGSLAIGGAVAGAKEKILQQLYDIGQTMGIAFQIQDDLLDVIADPEKFGKQRGGDIMEGKKTYLSLLALQRCNDKQAKILQDILRKKNNSENDVTQVVELYKNLDIINSTRLTIKEYYQQSLNLVGVFESSIYKDQLISFLNRLISREF</sequence>
<dbReference type="Pfam" id="PF00348">
    <property type="entry name" value="polyprenyl_synt"/>
    <property type="match status" value="1"/>
</dbReference>
<dbReference type="EMBL" id="JAJNDC010000001">
    <property type="protein sequence ID" value="MCW9711914.1"/>
    <property type="molecule type" value="Genomic_DNA"/>
</dbReference>
<dbReference type="SFLD" id="SFLDG01017">
    <property type="entry name" value="Polyprenyl_Transferase_Like"/>
    <property type="match status" value="1"/>
</dbReference>
<evidence type="ECO:0000256" key="6">
    <source>
        <dbReference type="RuleBase" id="RU004466"/>
    </source>
</evidence>
<dbReference type="PROSITE" id="PS00444">
    <property type="entry name" value="POLYPRENYL_SYNTHASE_2"/>
    <property type="match status" value="1"/>
</dbReference>
<dbReference type="PANTHER" id="PTHR12001">
    <property type="entry name" value="GERANYLGERANYL PYROPHOSPHATE SYNTHASE"/>
    <property type="match status" value="1"/>
</dbReference>
<dbReference type="CDD" id="cd00685">
    <property type="entry name" value="Trans_IPPS_HT"/>
    <property type="match status" value="1"/>
</dbReference>
<comment type="caution">
    <text evidence="7">The sequence shown here is derived from an EMBL/GenBank/DDBJ whole genome shotgun (WGS) entry which is preliminary data.</text>
</comment>
<evidence type="ECO:0000256" key="3">
    <source>
        <dbReference type="ARBA" id="ARBA00022679"/>
    </source>
</evidence>
<dbReference type="SFLD" id="SFLDS00005">
    <property type="entry name" value="Isoprenoid_Synthase_Type_I"/>
    <property type="match status" value="1"/>
</dbReference>
<dbReference type="InterPro" id="IPR033749">
    <property type="entry name" value="Polyprenyl_synt_CS"/>
</dbReference>
<evidence type="ECO:0000256" key="5">
    <source>
        <dbReference type="ARBA" id="ARBA00022842"/>
    </source>
</evidence>
<dbReference type="InterPro" id="IPR000092">
    <property type="entry name" value="Polyprenyl_synt"/>
</dbReference>
<reference evidence="7 8" key="1">
    <citation type="submission" date="2021-11" db="EMBL/GenBank/DDBJ databases">
        <title>Aliifidinibius sp. nov., a new bacterium isolated from saline soil.</title>
        <authorList>
            <person name="Galisteo C."/>
            <person name="De La Haba R."/>
            <person name="Sanchez-Porro C."/>
            <person name="Ventosa A."/>
        </authorList>
    </citation>
    <scope>NUCLEOTIDE SEQUENCE [LARGE SCALE GENOMIC DNA]</scope>
    <source>
        <strain evidence="7 8">KACC 190600</strain>
    </source>
</reference>
<dbReference type="PANTHER" id="PTHR12001:SF85">
    <property type="entry name" value="SHORT CHAIN ISOPRENYL DIPHOSPHATE SYNTHASE"/>
    <property type="match status" value="1"/>
</dbReference>
<keyword evidence="3 6" id="KW-0808">Transferase</keyword>
<dbReference type="Proteomes" id="UP001207337">
    <property type="component" value="Unassembled WGS sequence"/>
</dbReference>
<dbReference type="InterPro" id="IPR008949">
    <property type="entry name" value="Isoprenoid_synthase_dom_sf"/>
</dbReference>
<protein>
    <submittedName>
        <fullName evidence="7">Polyprenyl synthetase family protein</fullName>
    </submittedName>
</protein>
<dbReference type="Gene3D" id="1.10.600.10">
    <property type="entry name" value="Farnesyl Diphosphate Synthase"/>
    <property type="match status" value="1"/>
</dbReference>
<evidence type="ECO:0000256" key="4">
    <source>
        <dbReference type="ARBA" id="ARBA00022723"/>
    </source>
</evidence>
<gene>
    <name evidence="7" type="ORF">LQ318_03260</name>
</gene>
<accession>A0ABT3PVM9</accession>
<evidence type="ECO:0000313" key="8">
    <source>
        <dbReference type="Proteomes" id="UP001207337"/>
    </source>
</evidence>
<name>A0ABT3PVM9_9BACT</name>
<proteinExistence type="inferred from homology"/>
<keyword evidence="4" id="KW-0479">Metal-binding</keyword>
<dbReference type="SUPFAM" id="SSF48576">
    <property type="entry name" value="Terpenoid synthases"/>
    <property type="match status" value="1"/>
</dbReference>
<comment type="cofactor">
    <cofactor evidence="1">
        <name>Mg(2+)</name>
        <dbReference type="ChEBI" id="CHEBI:18420"/>
    </cofactor>
</comment>
<evidence type="ECO:0000256" key="2">
    <source>
        <dbReference type="ARBA" id="ARBA00006706"/>
    </source>
</evidence>
<keyword evidence="5" id="KW-0460">Magnesium</keyword>
<dbReference type="RefSeq" id="WP_265787486.1">
    <property type="nucleotide sequence ID" value="NZ_BAABRS010000001.1"/>
</dbReference>
<keyword evidence="8" id="KW-1185">Reference proteome</keyword>
<evidence type="ECO:0000313" key="7">
    <source>
        <dbReference type="EMBL" id="MCW9711914.1"/>
    </source>
</evidence>
<organism evidence="7 8">
    <name type="scientific">Fodinibius salicampi</name>
    <dbReference type="NCBI Taxonomy" id="1920655"/>
    <lineage>
        <taxon>Bacteria</taxon>
        <taxon>Pseudomonadati</taxon>
        <taxon>Balneolota</taxon>
        <taxon>Balneolia</taxon>
        <taxon>Balneolales</taxon>
        <taxon>Balneolaceae</taxon>
        <taxon>Fodinibius</taxon>
    </lineage>
</organism>
<dbReference type="PROSITE" id="PS00723">
    <property type="entry name" value="POLYPRENYL_SYNTHASE_1"/>
    <property type="match status" value="1"/>
</dbReference>
<evidence type="ECO:0000256" key="1">
    <source>
        <dbReference type="ARBA" id="ARBA00001946"/>
    </source>
</evidence>